<protein>
    <submittedName>
        <fullName evidence="2">Uncharacterized protein</fullName>
    </submittedName>
</protein>
<evidence type="ECO:0000256" key="1">
    <source>
        <dbReference type="SAM" id="MobiDB-lite"/>
    </source>
</evidence>
<sequence>MIQEAMAMLESEGAAVTEQMKAEPMVLGSGDLAFYLNDTMYTEEDVHIVNPPMMKFDLGGDDDPEESDLPLYRKENDLGKMDFNWDKSLGNMEDVDKLFRMDSSFEQACKPPGNGLQWHGVEIISSSGLPETNCDAAANDKVEGLDMKFEFVSTNPLICPPLDIPQVPKFEEQCRGGTDVTNKLLPGPAQLPFLPQLPESSGSGQTIKGIYNNAMTPAIWKAQNESEVPSVIFSSSERASIAQAHRARRHAANRKRHGGRLRGHLNSQRGGKEVPYAHQERQKPQPTIPVQTDLHLPSSANLHGYSTTVLPLPSTMQAADQPLVPYKHTGYPRPYYLIPSLAPTPSFPGQVQQQSQEMYNGYEQPLLILRPKLLQNQHQLRTSSETSISVPSSDPIMTSHDMSEKLRWQQQQQMQARLAVEHLAGVATFDVPVLSKILAQPQEVMPASEPEAAAIAESVNTSSSTNPDTPLSVGQSSAEASFNEEDENLQAAVLHQLEGTMMKLDLGTRLSIRDALYRLAQSATQRRLTCADSGNNSQTSGDADASSSALEFPIGRDPSSPSQHRVSRPIQPSSDALWMYHSGGLPTNWSGEALANLVEGMDPVIKEGVETGFAMFPETSMCMSQVTYNPQLTIRAPTATQSCTDDLAAPFDQQNNMLSYVSKDSNHQSQTLQQSNIASSMLAGETSRASGIKRGEKVTDSSQAPTTQGRSSTSGQQDCYGIKKEVQPSRLQRAAGIKELTKYVDEMAPIGSSKVEDETLSLTSPSLILSSASDNWQATNLFKNSGEQTPIGVSRVC</sequence>
<keyword evidence="3" id="KW-1185">Reference proteome</keyword>
<dbReference type="PANTHER" id="PTHR33334">
    <property type="entry name" value="PROTEIN LNK1"/>
    <property type="match status" value="1"/>
</dbReference>
<name>A0ABP0U0D7_9BRYO</name>
<feature type="compositionally biased region" description="Polar residues" evidence="1">
    <location>
        <begin position="527"/>
        <end position="549"/>
    </location>
</feature>
<dbReference type="Proteomes" id="UP001497512">
    <property type="component" value="Chromosome 17"/>
</dbReference>
<dbReference type="EMBL" id="OZ019909">
    <property type="protein sequence ID" value="CAK9209620.1"/>
    <property type="molecule type" value="Genomic_DNA"/>
</dbReference>
<accession>A0ABP0U0D7</accession>
<feature type="region of interest" description="Disordered" evidence="1">
    <location>
        <begin position="250"/>
        <end position="285"/>
    </location>
</feature>
<reference evidence="2" key="1">
    <citation type="submission" date="2024-02" db="EMBL/GenBank/DDBJ databases">
        <authorList>
            <consortium name="ELIXIR-Norway"/>
            <consortium name="Elixir Norway"/>
        </authorList>
    </citation>
    <scope>NUCLEOTIDE SEQUENCE</scope>
</reference>
<proteinExistence type="predicted"/>
<evidence type="ECO:0000313" key="3">
    <source>
        <dbReference type="Proteomes" id="UP001497512"/>
    </source>
</evidence>
<evidence type="ECO:0000313" key="2">
    <source>
        <dbReference type="EMBL" id="CAK9209620.1"/>
    </source>
</evidence>
<feature type="compositionally biased region" description="Polar residues" evidence="1">
    <location>
        <begin position="559"/>
        <end position="570"/>
    </location>
</feature>
<feature type="compositionally biased region" description="Polar residues" evidence="1">
    <location>
        <begin position="663"/>
        <end position="679"/>
    </location>
</feature>
<gene>
    <name evidence="2" type="ORF">CSSPTR1EN2_LOCUS9909</name>
</gene>
<feature type="region of interest" description="Disordered" evidence="1">
    <location>
        <begin position="663"/>
        <end position="724"/>
    </location>
</feature>
<organism evidence="2 3">
    <name type="scientific">Sphagnum troendelagicum</name>
    <dbReference type="NCBI Taxonomy" id="128251"/>
    <lineage>
        <taxon>Eukaryota</taxon>
        <taxon>Viridiplantae</taxon>
        <taxon>Streptophyta</taxon>
        <taxon>Embryophyta</taxon>
        <taxon>Bryophyta</taxon>
        <taxon>Sphagnophytina</taxon>
        <taxon>Sphagnopsida</taxon>
        <taxon>Sphagnales</taxon>
        <taxon>Sphagnaceae</taxon>
        <taxon>Sphagnum</taxon>
    </lineage>
</organism>
<feature type="compositionally biased region" description="Polar residues" evidence="1">
    <location>
        <begin position="700"/>
        <end position="717"/>
    </location>
</feature>
<feature type="region of interest" description="Disordered" evidence="1">
    <location>
        <begin position="456"/>
        <end position="484"/>
    </location>
</feature>
<dbReference type="InterPro" id="IPR039928">
    <property type="entry name" value="LNK"/>
</dbReference>
<feature type="compositionally biased region" description="Basic residues" evidence="1">
    <location>
        <begin position="250"/>
        <end position="263"/>
    </location>
</feature>
<dbReference type="PANTHER" id="PTHR33334:SF5">
    <property type="entry name" value="PROTEIN LNK2"/>
    <property type="match status" value="1"/>
</dbReference>
<feature type="compositionally biased region" description="Polar residues" evidence="1">
    <location>
        <begin position="459"/>
        <end position="480"/>
    </location>
</feature>
<feature type="region of interest" description="Disordered" evidence="1">
    <location>
        <begin position="527"/>
        <end position="570"/>
    </location>
</feature>